<dbReference type="GO" id="GO:0008483">
    <property type="term" value="F:transaminase activity"/>
    <property type="evidence" value="ECO:0007669"/>
    <property type="project" value="UniProtKB-KW"/>
</dbReference>
<protein>
    <submittedName>
        <fullName evidence="3">Aminotransferase family protein (LolT), putative</fullName>
    </submittedName>
</protein>
<proteinExistence type="predicted"/>
<evidence type="ECO:0000256" key="1">
    <source>
        <dbReference type="ARBA" id="ARBA00022898"/>
    </source>
</evidence>
<name>B6QD58_TALMQ</name>
<gene>
    <name evidence="3" type="ORF">PMAA_077410</name>
</gene>
<dbReference type="STRING" id="441960.B6QD58"/>
<dbReference type="PANTHER" id="PTHR43092:SF2">
    <property type="entry name" value="HERCYNYLCYSTEINE SULFOXIDE LYASE"/>
    <property type="match status" value="1"/>
</dbReference>
<accession>B6QD58</accession>
<dbReference type="AlphaFoldDB" id="B6QD58"/>
<reference evidence="4" key="1">
    <citation type="journal article" date="2015" name="Genome Announc.">
        <title>Genome sequence of the AIDS-associated pathogen Penicillium marneffei (ATCC18224) and its near taxonomic relative Talaromyces stipitatus (ATCC10500).</title>
        <authorList>
            <person name="Nierman W.C."/>
            <person name="Fedorova-Abrams N.D."/>
            <person name="Andrianopoulos A."/>
        </authorList>
    </citation>
    <scope>NUCLEOTIDE SEQUENCE [LARGE SCALE GENOMIC DNA]</scope>
    <source>
        <strain evidence="4">ATCC 18224 / CBS 334.59 / QM 7333</strain>
    </source>
</reference>
<dbReference type="Proteomes" id="UP000001294">
    <property type="component" value="Unassembled WGS sequence"/>
</dbReference>
<dbReference type="SUPFAM" id="SSF53383">
    <property type="entry name" value="PLP-dependent transferases"/>
    <property type="match status" value="1"/>
</dbReference>
<dbReference type="VEuPathDB" id="FungiDB:PMAA_077410"/>
<sequence length="461" mass="52304">MGQYVIDPKGPAIFGRDMLQKHFMINPKYRPLNHGSFGTFPIEVRDAQRLFQDEQESRPDVFFIISHAQNITESRKAISELVQAPLDECVFVKNASTGINTVLRNLDFKQGDAIVYFATVYNAVEQTLESLMETTPLQTRRVDYTFPITHDEIVKRFLNVVRRTKSEGLNVRAAIFDTIVSVPGVRFPFEKLIKACKEESVLSVIDGAHGVGQIPLDLGDLSPDFFVSNCHKWLYTPRGCALLYVPKRNQHLLRTSFPTSHGYTSPADRGRGTHAGKTDFEMLFEFVATVDDTPYMCVPAALDFRKRICGGEDAIYKYLHTIAQEGGDVVAQIVGTDVMQEPGLSNPFQESDIRRCAMVNVRMPLAFKDDKEVNPHVPDPSSSPFSLLSMKDAKPVCEWMQSRLIMEYDTFAKFYPHGGWLWLRLSGQIYLEIEDFEWIGNIARILCERVGSGEWLQKSRI</sequence>
<organism evidence="3 4">
    <name type="scientific">Talaromyces marneffei (strain ATCC 18224 / CBS 334.59 / QM 7333)</name>
    <name type="common">Penicillium marneffei</name>
    <dbReference type="NCBI Taxonomy" id="441960"/>
    <lineage>
        <taxon>Eukaryota</taxon>
        <taxon>Fungi</taxon>
        <taxon>Dikarya</taxon>
        <taxon>Ascomycota</taxon>
        <taxon>Pezizomycotina</taxon>
        <taxon>Eurotiomycetes</taxon>
        <taxon>Eurotiomycetidae</taxon>
        <taxon>Eurotiales</taxon>
        <taxon>Trichocomaceae</taxon>
        <taxon>Talaromyces</taxon>
        <taxon>Talaromyces sect. Talaromyces</taxon>
    </lineage>
</organism>
<keyword evidence="1" id="KW-0663">Pyridoxal phosphate</keyword>
<dbReference type="Pfam" id="PF00266">
    <property type="entry name" value="Aminotran_5"/>
    <property type="match status" value="1"/>
</dbReference>
<dbReference type="PhylomeDB" id="B6QD58"/>
<dbReference type="PANTHER" id="PTHR43092">
    <property type="entry name" value="L-CYSTEINE DESULFHYDRASE"/>
    <property type="match status" value="1"/>
</dbReference>
<keyword evidence="3" id="KW-0032">Aminotransferase</keyword>
<dbReference type="InterPro" id="IPR015421">
    <property type="entry name" value="PyrdxlP-dep_Trfase_major"/>
</dbReference>
<dbReference type="Gene3D" id="3.40.640.10">
    <property type="entry name" value="Type I PLP-dependent aspartate aminotransferase-like (Major domain)"/>
    <property type="match status" value="1"/>
</dbReference>
<keyword evidence="4" id="KW-1185">Reference proteome</keyword>
<dbReference type="OrthoDB" id="5978656at2759"/>
<keyword evidence="3" id="KW-0808">Transferase</keyword>
<dbReference type="HOGENOM" id="CLU_003433_3_0_1"/>
<dbReference type="InterPro" id="IPR000192">
    <property type="entry name" value="Aminotrans_V_dom"/>
</dbReference>
<evidence type="ECO:0000259" key="2">
    <source>
        <dbReference type="Pfam" id="PF00266"/>
    </source>
</evidence>
<evidence type="ECO:0000313" key="3">
    <source>
        <dbReference type="EMBL" id="EEA23708.1"/>
    </source>
</evidence>
<evidence type="ECO:0000313" key="4">
    <source>
        <dbReference type="Proteomes" id="UP000001294"/>
    </source>
</evidence>
<dbReference type="InterPro" id="IPR015424">
    <property type="entry name" value="PyrdxlP-dep_Trfase"/>
</dbReference>
<dbReference type="EMBL" id="DS995901">
    <property type="protein sequence ID" value="EEA23708.1"/>
    <property type="molecule type" value="Genomic_DNA"/>
</dbReference>
<feature type="domain" description="Aminotransferase class V" evidence="2">
    <location>
        <begin position="68"/>
        <end position="253"/>
    </location>
</feature>